<evidence type="ECO:0000313" key="2">
    <source>
        <dbReference type="EMBL" id="OXM83687.1"/>
    </source>
</evidence>
<dbReference type="Gene3D" id="1.10.443.10">
    <property type="entry name" value="Intergrase catalytic core"/>
    <property type="match status" value="1"/>
</dbReference>
<evidence type="ECO:0000256" key="1">
    <source>
        <dbReference type="ARBA" id="ARBA00023172"/>
    </source>
</evidence>
<keyword evidence="1" id="KW-0233">DNA recombination</keyword>
<comment type="caution">
    <text evidence="2">The sequence shown here is derived from an EMBL/GenBank/DDBJ whole genome shotgun (WGS) entry which is preliminary data.</text>
</comment>
<keyword evidence="3" id="KW-1185">Reference proteome</keyword>
<gene>
    <name evidence="2" type="ORF">CF651_24115</name>
</gene>
<dbReference type="OrthoDB" id="2206342at2"/>
<dbReference type="EMBL" id="NMQW01000039">
    <property type="protein sequence ID" value="OXM83687.1"/>
    <property type="molecule type" value="Genomic_DNA"/>
</dbReference>
<evidence type="ECO:0000313" key="3">
    <source>
        <dbReference type="Proteomes" id="UP000215509"/>
    </source>
</evidence>
<dbReference type="GO" id="GO:0015074">
    <property type="term" value="P:DNA integration"/>
    <property type="evidence" value="ECO:0007669"/>
    <property type="project" value="InterPro"/>
</dbReference>
<protein>
    <recommendedName>
        <fullName evidence="4">Integrase</fullName>
    </recommendedName>
</protein>
<name>A0A229UJR3_9BACL</name>
<dbReference type="InterPro" id="IPR011010">
    <property type="entry name" value="DNA_brk_join_enz"/>
</dbReference>
<dbReference type="AlphaFoldDB" id="A0A229UJR3"/>
<proteinExistence type="predicted"/>
<dbReference type="GO" id="GO:0006310">
    <property type="term" value="P:DNA recombination"/>
    <property type="evidence" value="ECO:0007669"/>
    <property type="project" value="UniProtKB-KW"/>
</dbReference>
<dbReference type="SUPFAM" id="SSF56349">
    <property type="entry name" value="DNA breaking-rejoining enzymes"/>
    <property type="match status" value="1"/>
</dbReference>
<dbReference type="Proteomes" id="UP000215509">
    <property type="component" value="Unassembled WGS sequence"/>
</dbReference>
<reference evidence="2 3" key="1">
    <citation type="submission" date="2017-07" db="EMBL/GenBank/DDBJ databases">
        <title>Genome sequencing and assembly of Paenibacillus rigui.</title>
        <authorList>
            <person name="Mayilraj S."/>
        </authorList>
    </citation>
    <scope>NUCLEOTIDE SEQUENCE [LARGE SCALE GENOMIC DNA]</scope>
    <source>
        <strain evidence="2 3">JCM 16352</strain>
    </source>
</reference>
<accession>A0A229UJR3</accession>
<organism evidence="2 3">
    <name type="scientific">Paenibacillus rigui</name>
    <dbReference type="NCBI Taxonomy" id="554312"/>
    <lineage>
        <taxon>Bacteria</taxon>
        <taxon>Bacillati</taxon>
        <taxon>Bacillota</taxon>
        <taxon>Bacilli</taxon>
        <taxon>Bacillales</taxon>
        <taxon>Paenibacillaceae</taxon>
        <taxon>Paenibacillus</taxon>
    </lineage>
</organism>
<sequence length="440" mass="50910">MIDRRFVVKEYTLEKYVGGKRYAQRVAGIGIQILDTCIIHPLPITNFIRSIFGRGGISAQKNAAYEICKFLNYCWDMSSNGYDEFSNLVTRGISGLKKLHGSLFISELSTRSREGEIDGGYVRKIIRYLNKFYYWLNKEGLLYEPLQFKHVKKQIYYGRDNNNREVEVLEDIFNDGELNTIYPPEKNKRMKKLSDFGRNRIEILNEFLQFAKIEATDIYLGICLQFFGGLRRGEVVNLDKFSILQKPEGHYVDIDDRQNILFPGKKNTSSEQVKFPRYQALFWNTMLKIAVDEQLSRLDTFRKLGRLKNDRALFISSRTGDAITGSAYWYQFNRAKNAFLMHLCQSGRIALFESLSNIDWSTHLSRGVFTHFCFDVGMSVSEVAIARGDSSLDSLLSYIEERTVQETMADAMNKVKKFFEEASDGKITSRINDKQPLTWS</sequence>
<evidence type="ECO:0008006" key="4">
    <source>
        <dbReference type="Google" id="ProtNLM"/>
    </source>
</evidence>
<dbReference type="InterPro" id="IPR013762">
    <property type="entry name" value="Integrase-like_cat_sf"/>
</dbReference>
<dbReference type="RefSeq" id="WP_094017445.1">
    <property type="nucleotide sequence ID" value="NZ_NMQW01000039.1"/>
</dbReference>
<dbReference type="GO" id="GO:0003677">
    <property type="term" value="F:DNA binding"/>
    <property type="evidence" value="ECO:0007669"/>
    <property type="project" value="InterPro"/>
</dbReference>